<gene>
    <name evidence="14" type="primary">yidC2</name>
    <name evidence="12" type="synonym">yidC</name>
    <name evidence="14" type="ORF">BT1A1_3534</name>
</gene>
<evidence type="ECO:0000313" key="14">
    <source>
        <dbReference type="EMBL" id="CEE03315.1"/>
    </source>
</evidence>
<dbReference type="GO" id="GO:0032977">
    <property type="term" value="F:membrane insertase activity"/>
    <property type="evidence" value="ECO:0007669"/>
    <property type="project" value="InterPro"/>
</dbReference>
<keyword evidence="10 12" id="KW-0143">Chaperone</keyword>
<evidence type="ECO:0000256" key="7">
    <source>
        <dbReference type="ARBA" id="ARBA00022989"/>
    </source>
</evidence>
<evidence type="ECO:0000256" key="4">
    <source>
        <dbReference type="ARBA" id="ARBA00022692"/>
    </source>
</evidence>
<dbReference type="GO" id="GO:0051205">
    <property type="term" value="P:protein insertion into membrane"/>
    <property type="evidence" value="ECO:0007669"/>
    <property type="project" value="TreeGrafter"/>
</dbReference>
<dbReference type="InterPro" id="IPR047196">
    <property type="entry name" value="YidC_ALB_C"/>
</dbReference>
<dbReference type="InterPro" id="IPR001708">
    <property type="entry name" value="YidC/ALB3/OXA1/COX18"/>
</dbReference>
<keyword evidence="8 12" id="KW-0472">Membrane</keyword>
<keyword evidence="3 12" id="KW-1003">Cell membrane</keyword>
<dbReference type="Pfam" id="PF02096">
    <property type="entry name" value="60KD_IMP"/>
    <property type="match status" value="1"/>
</dbReference>
<reference evidence="14 15" key="1">
    <citation type="submission" date="2014-07" db="EMBL/GenBank/DDBJ databases">
        <authorList>
            <person name="Wibberg Daniel"/>
        </authorList>
    </citation>
    <scope>NUCLEOTIDE SEQUENCE [LARGE SCALE GENOMIC DNA]</scope>
</reference>
<feature type="transmembrane region" description="Helical" evidence="12">
    <location>
        <begin position="172"/>
        <end position="190"/>
    </location>
</feature>
<comment type="similarity">
    <text evidence="12">Belongs to the OXA1/ALB3/YidC family. Type 2 subfamily.</text>
</comment>
<feature type="transmembrane region" description="Helical" evidence="12">
    <location>
        <begin position="59"/>
        <end position="81"/>
    </location>
</feature>
<evidence type="ECO:0000256" key="6">
    <source>
        <dbReference type="ARBA" id="ARBA00022927"/>
    </source>
</evidence>
<dbReference type="Proteomes" id="UP000040576">
    <property type="component" value="Unassembled WGS sequence"/>
</dbReference>
<organism evidence="14 15">
    <name type="scientific">Caldibacillus thermoamylovorans</name>
    <dbReference type="NCBI Taxonomy" id="35841"/>
    <lineage>
        <taxon>Bacteria</taxon>
        <taxon>Bacillati</taxon>
        <taxon>Bacillota</taxon>
        <taxon>Bacilli</taxon>
        <taxon>Bacillales</taxon>
        <taxon>Bacillaceae</taxon>
        <taxon>Caldibacillus</taxon>
    </lineage>
</organism>
<accession>A0A090J5X5</accession>
<dbReference type="NCBIfam" id="TIGR03592">
    <property type="entry name" value="yidC_oxa1_cterm"/>
    <property type="match status" value="1"/>
</dbReference>
<keyword evidence="4 12" id="KW-0812">Transmembrane</keyword>
<dbReference type="InterPro" id="IPR023060">
    <property type="entry name" value="YidC/YidC1/YidC2_Firmicutes"/>
</dbReference>
<dbReference type="GO" id="GO:0005886">
    <property type="term" value="C:plasma membrane"/>
    <property type="evidence" value="ECO:0007669"/>
    <property type="project" value="UniProtKB-SubCell"/>
</dbReference>
<sequence>MNDKFRSMIILLLTTVLLSGCTEINEPITKDSTGVWNELIVYPLSWLMVETAQFFGEPLGYGLSIILITVLIRLAILPLMIKQIKSTKAMQVIQPELAKLQEKYKSKDAITRQKLQQERLLLMEKYNINPMAGCLPLFIQMPILLGFYQAIMRTEELKGNSFIWFELASPDPYFLLPILAGVSTFIQQKVMTKGQEGNPQIVMMLWLMPVMIIIFSLYLPSALPLYWIVGNIFSIIQSYFIQTPEIINITTQPAVAGRTGGRKK</sequence>
<dbReference type="PANTHER" id="PTHR12428">
    <property type="entry name" value="OXA1"/>
    <property type="match status" value="1"/>
</dbReference>
<evidence type="ECO:0000256" key="5">
    <source>
        <dbReference type="ARBA" id="ARBA00022729"/>
    </source>
</evidence>
<dbReference type="EMBL" id="CCRF01000106">
    <property type="protein sequence ID" value="CEE03315.1"/>
    <property type="molecule type" value="Genomic_DNA"/>
</dbReference>
<keyword evidence="9" id="KW-0564">Palmitate</keyword>
<dbReference type="PANTHER" id="PTHR12428:SF65">
    <property type="entry name" value="CYTOCHROME C OXIDASE ASSEMBLY PROTEIN COX18, MITOCHONDRIAL"/>
    <property type="match status" value="1"/>
</dbReference>
<feature type="transmembrane region" description="Helical" evidence="12">
    <location>
        <begin position="202"/>
        <end position="219"/>
    </location>
</feature>
<keyword evidence="5 12" id="KW-0732">Signal</keyword>
<comment type="function">
    <text evidence="12">Required for the insertion and/or proper folding and/or complex formation of integral membrane proteins into the membrane. Involved in integration of membrane proteins that insert both dependently and independently of the Sec translocase complex, as well as at least some lipoproteins.</text>
</comment>
<dbReference type="PROSITE" id="PS51257">
    <property type="entry name" value="PROKAR_LIPOPROTEIN"/>
    <property type="match status" value="1"/>
</dbReference>
<evidence type="ECO:0000259" key="13">
    <source>
        <dbReference type="Pfam" id="PF02096"/>
    </source>
</evidence>
<dbReference type="InterPro" id="IPR028055">
    <property type="entry name" value="YidC/Oxa/ALB_C"/>
</dbReference>
<keyword evidence="11 12" id="KW-0449">Lipoprotein</keyword>
<comment type="subcellular location">
    <subcellularLocation>
        <location evidence="1 12">Cell membrane</location>
        <topology evidence="1 12">Multi-pass membrane protein</topology>
    </subcellularLocation>
</comment>
<evidence type="ECO:0000256" key="9">
    <source>
        <dbReference type="ARBA" id="ARBA00023139"/>
    </source>
</evidence>
<protein>
    <recommendedName>
        <fullName evidence="12">Membrane protein insertase YidC</fullName>
    </recommendedName>
    <alternativeName>
        <fullName evidence="12">Foldase YidC</fullName>
    </alternativeName>
    <alternativeName>
        <fullName evidence="12">Membrane integrase YidC</fullName>
    </alternativeName>
    <alternativeName>
        <fullName evidence="12">Membrane protein YidC</fullName>
    </alternativeName>
</protein>
<dbReference type="PRINTS" id="PR00701">
    <property type="entry name" value="60KDINNERMP"/>
</dbReference>
<evidence type="ECO:0000256" key="11">
    <source>
        <dbReference type="ARBA" id="ARBA00023288"/>
    </source>
</evidence>
<evidence type="ECO:0000256" key="2">
    <source>
        <dbReference type="ARBA" id="ARBA00022448"/>
    </source>
</evidence>
<evidence type="ECO:0000256" key="1">
    <source>
        <dbReference type="ARBA" id="ARBA00004651"/>
    </source>
</evidence>
<keyword evidence="2 12" id="KW-0813">Transport</keyword>
<evidence type="ECO:0000313" key="15">
    <source>
        <dbReference type="Proteomes" id="UP000040576"/>
    </source>
</evidence>
<dbReference type="CDD" id="cd20070">
    <property type="entry name" value="5TM_YidC_Alb3"/>
    <property type="match status" value="1"/>
</dbReference>
<proteinExistence type="inferred from homology"/>
<name>A0A090J5X5_9BACI</name>
<evidence type="ECO:0000256" key="10">
    <source>
        <dbReference type="ARBA" id="ARBA00023186"/>
    </source>
</evidence>
<dbReference type="GO" id="GO:0015031">
    <property type="term" value="P:protein transport"/>
    <property type="evidence" value="ECO:0007669"/>
    <property type="project" value="UniProtKB-KW"/>
</dbReference>
<feature type="domain" description="Membrane insertase YidC/Oxa/ALB C-terminal" evidence="13">
    <location>
        <begin position="61"/>
        <end position="242"/>
    </location>
</feature>
<evidence type="ECO:0000256" key="3">
    <source>
        <dbReference type="ARBA" id="ARBA00022475"/>
    </source>
</evidence>
<evidence type="ECO:0000256" key="8">
    <source>
        <dbReference type="ARBA" id="ARBA00023136"/>
    </source>
</evidence>
<keyword evidence="7 12" id="KW-1133">Transmembrane helix</keyword>
<dbReference type="HAMAP" id="MF_01811">
    <property type="entry name" value="YidC_type2"/>
    <property type="match status" value="1"/>
</dbReference>
<feature type="transmembrane region" description="Helical" evidence="12">
    <location>
        <begin position="128"/>
        <end position="152"/>
    </location>
</feature>
<keyword evidence="15" id="KW-1185">Reference proteome</keyword>
<evidence type="ECO:0000256" key="12">
    <source>
        <dbReference type="HAMAP-Rule" id="MF_01811"/>
    </source>
</evidence>
<keyword evidence="6 12" id="KW-0653">Protein transport</keyword>
<dbReference type="AlphaFoldDB" id="A0A090J5X5"/>